<protein>
    <submittedName>
        <fullName evidence="1">Uncharacterized protein</fullName>
    </submittedName>
</protein>
<reference evidence="1 2" key="1">
    <citation type="submission" date="2023-01" db="EMBL/GenBank/DDBJ databases">
        <title>Analysis of 21 Apiospora genomes using comparative genomics revels a genus with tremendous synthesis potential of carbohydrate active enzymes and secondary metabolites.</title>
        <authorList>
            <person name="Sorensen T."/>
        </authorList>
    </citation>
    <scope>NUCLEOTIDE SEQUENCE [LARGE SCALE GENOMIC DNA]</scope>
    <source>
        <strain evidence="1 2">CBS 33761</strain>
    </source>
</reference>
<accession>A0ABR1T9S4</accession>
<dbReference type="Proteomes" id="UP001444661">
    <property type="component" value="Unassembled WGS sequence"/>
</dbReference>
<organism evidence="1 2">
    <name type="scientific">Apiospora rasikravindrae</name>
    <dbReference type="NCBI Taxonomy" id="990691"/>
    <lineage>
        <taxon>Eukaryota</taxon>
        <taxon>Fungi</taxon>
        <taxon>Dikarya</taxon>
        <taxon>Ascomycota</taxon>
        <taxon>Pezizomycotina</taxon>
        <taxon>Sordariomycetes</taxon>
        <taxon>Xylariomycetidae</taxon>
        <taxon>Amphisphaeriales</taxon>
        <taxon>Apiosporaceae</taxon>
        <taxon>Apiospora</taxon>
    </lineage>
</organism>
<comment type="caution">
    <text evidence="1">The sequence shown here is derived from an EMBL/GenBank/DDBJ whole genome shotgun (WGS) entry which is preliminary data.</text>
</comment>
<sequence>MVFRELILDGDIWESLTDKHILDKLVDAAPNLMHVVLEMRAGGNDNLKADIMDVMSRKFKENDLLPERVAPALT</sequence>
<name>A0ABR1T9S4_9PEZI</name>
<dbReference type="EMBL" id="JAQQWK010000004">
    <property type="protein sequence ID" value="KAK8043352.1"/>
    <property type="molecule type" value="Genomic_DNA"/>
</dbReference>
<evidence type="ECO:0000313" key="1">
    <source>
        <dbReference type="EMBL" id="KAK8043352.1"/>
    </source>
</evidence>
<keyword evidence="2" id="KW-1185">Reference proteome</keyword>
<proteinExistence type="predicted"/>
<evidence type="ECO:0000313" key="2">
    <source>
        <dbReference type="Proteomes" id="UP001444661"/>
    </source>
</evidence>
<gene>
    <name evidence="1" type="ORF">PG993_005782</name>
</gene>